<sequence>MELDLAEVTFCGSSGVRLLTQLHADCKRKGKTVVITHCHPRVLRVLELSGVVGLFSLVVTPEGPDIPSD</sequence>
<feature type="domain" description="STAS" evidence="1">
    <location>
        <begin position="1"/>
        <end position="69"/>
    </location>
</feature>
<dbReference type="InterPro" id="IPR002645">
    <property type="entry name" value="STAS_dom"/>
</dbReference>
<dbReference type="CDD" id="cd07043">
    <property type="entry name" value="STAS_anti-anti-sigma_factors"/>
    <property type="match status" value="1"/>
</dbReference>
<dbReference type="Pfam" id="PF13466">
    <property type="entry name" value="STAS_2"/>
    <property type="match status" value="1"/>
</dbReference>
<comment type="caution">
    <text evidence="2">The sequence shown here is derived from an EMBL/GenBank/DDBJ whole genome shotgun (WGS) entry which is preliminary data.</text>
</comment>
<proteinExistence type="predicted"/>
<evidence type="ECO:0000259" key="1">
    <source>
        <dbReference type="PROSITE" id="PS50801"/>
    </source>
</evidence>
<organism evidence="2 3">
    <name type="scientific">Actinokineospora fastidiosa</name>
    <dbReference type="NCBI Taxonomy" id="1816"/>
    <lineage>
        <taxon>Bacteria</taxon>
        <taxon>Bacillati</taxon>
        <taxon>Actinomycetota</taxon>
        <taxon>Actinomycetes</taxon>
        <taxon>Pseudonocardiales</taxon>
        <taxon>Pseudonocardiaceae</taxon>
        <taxon>Actinokineospora</taxon>
    </lineage>
</organism>
<reference evidence="2" key="2">
    <citation type="submission" date="2020-09" db="EMBL/GenBank/DDBJ databases">
        <authorList>
            <person name="Sun Q."/>
            <person name="Ohkuma M."/>
        </authorList>
    </citation>
    <scope>NUCLEOTIDE SEQUENCE</scope>
    <source>
        <strain evidence="2">JCM 3276</strain>
    </source>
</reference>
<gene>
    <name evidence="2" type="ORF">GCM10010171_56250</name>
</gene>
<reference evidence="2" key="1">
    <citation type="journal article" date="2014" name="Int. J. Syst. Evol. Microbiol.">
        <title>Complete genome sequence of Corynebacterium casei LMG S-19264T (=DSM 44701T), isolated from a smear-ripened cheese.</title>
        <authorList>
            <consortium name="US DOE Joint Genome Institute (JGI-PGF)"/>
            <person name="Walter F."/>
            <person name="Albersmeier A."/>
            <person name="Kalinowski J."/>
            <person name="Ruckert C."/>
        </authorList>
    </citation>
    <scope>NUCLEOTIDE SEQUENCE</scope>
    <source>
        <strain evidence="2">JCM 3276</strain>
    </source>
</reference>
<dbReference type="Proteomes" id="UP000660680">
    <property type="component" value="Unassembled WGS sequence"/>
</dbReference>
<evidence type="ECO:0000313" key="3">
    <source>
        <dbReference type="Proteomes" id="UP000660680"/>
    </source>
</evidence>
<keyword evidence="3" id="KW-1185">Reference proteome</keyword>
<dbReference type="SUPFAM" id="SSF52091">
    <property type="entry name" value="SpoIIaa-like"/>
    <property type="match status" value="1"/>
</dbReference>
<dbReference type="AlphaFoldDB" id="A0A918LI09"/>
<dbReference type="PROSITE" id="PS50801">
    <property type="entry name" value="STAS"/>
    <property type="match status" value="1"/>
</dbReference>
<dbReference type="InterPro" id="IPR036513">
    <property type="entry name" value="STAS_dom_sf"/>
</dbReference>
<dbReference type="EMBL" id="BMRB01000007">
    <property type="protein sequence ID" value="GGS53895.1"/>
    <property type="molecule type" value="Genomic_DNA"/>
</dbReference>
<protein>
    <recommendedName>
        <fullName evidence="1">STAS domain-containing protein</fullName>
    </recommendedName>
</protein>
<accession>A0A918LI09</accession>
<evidence type="ECO:0000313" key="2">
    <source>
        <dbReference type="EMBL" id="GGS53895.1"/>
    </source>
</evidence>
<dbReference type="InterPro" id="IPR058548">
    <property type="entry name" value="MlaB-like_STAS"/>
</dbReference>
<dbReference type="Gene3D" id="3.30.750.24">
    <property type="entry name" value="STAS domain"/>
    <property type="match status" value="1"/>
</dbReference>
<name>A0A918LI09_9PSEU</name>